<reference evidence="2" key="1">
    <citation type="submission" date="2021-04" db="EMBL/GenBank/DDBJ databases">
        <authorList>
            <person name="Chebbi M.A.C M."/>
        </authorList>
    </citation>
    <scope>NUCLEOTIDE SEQUENCE</scope>
</reference>
<gene>
    <name evidence="2" type="ORF">HICCMSTLAB_LOCUS5969</name>
</gene>
<dbReference type="OrthoDB" id="8197607at2759"/>
<proteinExistence type="predicted"/>
<protein>
    <submittedName>
        <fullName evidence="2">Uncharacterized protein</fullName>
    </submittedName>
</protein>
<feature type="region of interest" description="Disordered" evidence="1">
    <location>
        <begin position="1"/>
        <end position="42"/>
    </location>
</feature>
<sequence>RLPATSKSSRRSSILKLPKKSNSQNAESNSSEESSPTKQLKRRVSFAEKKSVKEFADSIEQGTVWDSTYEESDSSQIRMSHSEYTKSLVIQTSTNITYQSTQIQEDTRLSLMVRPEIEFKFPTESCTSRISHVDPEILANKENMPEILGLETVESSFVEVEDVPVQASGFAVYCDEENLNETNTEDVPMECTIVADAEERDRTQIFGNESIEFTEVVPSKAIRSCLGDEAPLVFDKSMDITEVVPSLLRSAEKTVFHNRSMELTEAAPRTNLPNFRSAGDRIQFFHDKSMELTEAVPRTNLTNFNSVVDKTQVFNNRSMELTEAVPRTNLLAIRSAVDGTEVFNNRSMEFTEAVPRTNFRSACDKTQVFHDKSMELTEAVPRTNLLDIRSVADGTEVVNNRSEAVPRTNLPNFRSAGDKTQVFHDKSMELTEAVPRTNLLTIGTEVFNNRSMELTAAVPRTNFRSAVDRTEGFNNRSMELTEAVPNLKGHFSNDRTQVFQNQSMEQTEAVPRTNLLNFKSADKTQVFHDKSMEFTEAVPRTNLLHKVLEDRTEVFQNRSMELTEMICPKTKLPHKVPEDKTEYFQNQSMEQTEAVPRTNLLNFKSVDTTQVFHDKSMELTEAVPRTNLLHKVLEDRTEFFHNQSMEQTEAICSRTKSPYKVPEDKTEFFHNKSIELTEAIAPNLRPINENDLKFHCESLKRTDAEITQTIHPRDQNQDIHTSYFMENTVSLNPCLKRSYKCIADPRTPRSVISSPNPKNPRDCPVDRKASMDMLHRILHQGLEDIPDIPELPKYDSLEESMEMTVAIPSLTNRSEITVPDLTENCNVVPSFGSGESVERHDNLEGISILNPKETFVEFDDKIQGNDIGATSVFLEQTPSFMYTSDLDLDGHVIRDSVLDLEHNDLEQQDLKQQNLEQDREQQDLEQGIKQRDLKQYLEQQVLEQDRVQQDLEQGIKQRNFEQDLEQQDLAQVLKQNQEQEDLEQDLQQSIKQRDLKQYLEQQDLSQVLEQDQEQQDLEQGIKQRHLKQDLEQQDLGQVLEQYQEQQDFSQVLEQDREQQNLEQDIEQPDLEQDIEQPALERDLEQGMEQQDLEQNMEQQENYDAIEYINSKLKESDIRSIFTGDLSGTSLKRSILDDEAEEQINRKKFIYKQDLDNNERQELMMEEYHECSEENVIEKVYLPEIGNVEMSEISLRLKKLIFRDEMDNRKLKASRLGQFKRMEIKTLELGTKRQSESKTRFDILKEGLEEYAKSRSCLWKIHTIHPEVICIEFRKTALVLAVKIEVIAEEKISKICVVPRVNDADSEMLKMTDRLIVRAIDCDKMADDYLTYADVPKLIADVTEKVHFVYDFYDEMVKLWRVNLMELDGDIVTVTVRTKKMETIIKLIINIARYPSVTPEDIKIVPILGTVKEDVKKLIKNLKPSPKLLTLYITDVYEFLELLAFANSKN</sequence>
<accession>A0A8J2HAT5</accession>
<organism evidence="2 3">
    <name type="scientific">Cotesia congregata</name>
    <name type="common">Parasitoid wasp</name>
    <name type="synonym">Apanteles congregatus</name>
    <dbReference type="NCBI Taxonomy" id="51543"/>
    <lineage>
        <taxon>Eukaryota</taxon>
        <taxon>Metazoa</taxon>
        <taxon>Ecdysozoa</taxon>
        <taxon>Arthropoda</taxon>
        <taxon>Hexapoda</taxon>
        <taxon>Insecta</taxon>
        <taxon>Pterygota</taxon>
        <taxon>Neoptera</taxon>
        <taxon>Endopterygota</taxon>
        <taxon>Hymenoptera</taxon>
        <taxon>Apocrita</taxon>
        <taxon>Ichneumonoidea</taxon>
        <taxon>Braconidae</taxon>
        <taxon>Microgastrinae</taxon>
        <taxon>Cotesia</taxon>
    </lineage>
</organism>
<feature type="region of interest" description="Disordered" evidence="1">
    <location>
        <begin position="1052"/>
        <end position="1072"/>
    </location>
</feature>
<evidence type="ECO:0000256" key="1">
    <source>
        <dbReference type="SAM" id="MobiDB-lite"/>
    </source>
</evidence>
<comment type="caution">
    <text evidence="2">The sequence shown here is derived from an EMBL/GenBank/DDBJ whole genome shotgun (WGS) entry which is preliminary data.</text>
</comment>
<feature type="compositionally biased region" description="Acidic residues" evidence="1">
    <location>
        <begin position="1063"/>
        <end position="1072"/>
    </location>
</feature>
<name>A0A8J2HAT5_COTCN</name>
<feature type="non-terminal residue" evidence="2">
    <location>
        <position position="1"/>
    </location>
</feature>
<evidence type="ECO:0000313" key="3">
    <source>
        <dbReference type="Proteomes" id="UP000786811"/>
    </source>
</evidence>
<dbReference type="EMBL" id="CAJNRD030001120">
    <property type="protein sequence ID" value="CAG5092190.1"/>
    <property type="molecule type" value="Genomic_DNA"/>
</dbReference>
<dbReference type="Proteomes" id="UP000786811">
    <property type="component" value="Unassembled WGS sequence"/>
</dbReference>
<evidence type="ECO:0000313" key="2">
    <source>
        <dbReference type="EMBL" id="CAG5092190.1"/>
    </source>
</evidence>
<keyword evidence="3" id="KW-1185">Reference proteome</keyword>
<feature type="compositionally biased region" description="Low complexity" evidence="1">
    <location>
        <begin position="11"/>
        <end position="34"/>
    </location>
</feature>